<feature type="transmembrane region" description="Helical" evidence="12">
    <location>
        <begin position="218"/>
        <end position="237"/>
    </location>
</feature>
<feature type="transmembrane region" description="Helical" evidence="12">
    <location>
        <begin position="135"/>
        <end position="156"/>
    </location>
</feature>
<evidence type="ECO:0000313" key="14">
    <source>
        <dbReference type="Proteomes" id="UP000012042"/>
    </source>
</evidence>
<dbReference type="PANTHER" id="PTHR43141">
    <property type="entry name" value="CYTOCHROME BD2 SUBUNIT II"/>
    <property type="match status" value="1"/>
</dbReference>
<evidence type="ECO:0000256" key="1">
    <source>
        <dbReference type="ARBA" id="ARBA00004651"/>
    </source>
</evidence>
<dbReference type="PATRIC" id="fig|1001583.3.peg.1547"/>
<dbReference type="PIRSF" id="PIRSF000267">
    <property type="entry name" value="Cyt_oxidse_sub2"/>
    <property type="match status" value="1"/>
</dbReference>
<evidence type="ECO:0000256" key="9">
    <source>
        <dbReference type="ARBA" id="ARBA00022989"/>
    </source>
</evidence>
<evidence type="ECO:0000256" key="6">
    <source>
        <dbReference type="ARBA" id="ARBA00022692"/>
    </source>
</evidence>
<dbReference type="KEGG" id="lbk:LVISKB_1566"/>
<keyword evidence="4" id="KW-1003">Cell membrane</keyword>
<evidence type="ECO:0000256" key="4">
    <source>
        <dbReference type="ARBA" id="ARBA00022475"/>
    </source>
</evidence>
<dbReference type="NCBIfam" id="TIGR00203">
    <property type="entry name" value="cydB"/>
    <property type="match status" value="1"/>
</dbReference>
<evidence type="ECO:0000256" key="5">
    <source>
        <dbReference type="ARBA" id="ARBA00022617"/>
    </source>
</evidence>
<keyword evidence="3" id="KW-0813">Transport</keyword>
<keyword evidence="5" id="KW-0349">Heme</keyword>
<name>M5B0Z1_LEVBR</name>
<evidence type="ECO:0000256" key="7">
    <source>
        <dbReference type="ARBA" id="ARBA00022723"/>
    </source>
</evidence>
<proteinExistence type="inferred from homology"/>
<dbReference type="GO" id="GO:0019646">
    <property type="term" value="P:aerobic electron transport chain"/>
    <property type="evidence" value="ECO:0007669"/>
    <property type="project" value="TreeGrafter"/>
</dbReference>
<reference evidence="13 14" key="1">
    <citation type="journal article" date="2013" name="PLoS ONE">
        <title>Genomic Analysis by Deep Sequencing of the Probiotic Lactobacillus brevis KB290 Harboring Nine Plasmids Reveals Genomic Stability.</title>
        <authorList>
            <person name="Fukao M."/>
            <person name="Oshima K."/>
            <person name="Morita H."/>
            <person name="Toh H."/>
            <person name="Suda W."/>
            <person name="Kim S.W."/>
            <person name="Suzuki S."/>
            <person name="Yakabe T."/>
            <person name="Hattori M."/>
            <person name="Yajima N."/>
        </authorList>
    </citation>
    <scope>NUCLEOTIDE SEQUENCE [LARGE SCALE GENOMIC DNA]</scope>
    <source>
        <strain evidence="13 14">KB290</strain>
    </source>
</reference>
<keyword evidence="9 12" id="KW-1133">Transmembrane helix</keyword>
<accession>M5B0Z1</accession>
<comment type="subcellular location">
    <subcellularLocation>
        <location evidence="1">Cell membrane</location>
        <topology evidence="1">Multi-pass membrane protein</topology>
    </subcellularLocation>
</comment>
<dbReference type="InterPro" id="IPR003317">
    <property type="entry name" value="Cyt-d_oxidase_su2"/>
</dbReference>
<dbReference type="GO" id="GO:0005886">
    <property type="term" value="C:plasma membrane"/>
    <property type="evidence" value="ECO:0007669"/>
    <property type="project" value="UniProtKB-SubCell"/>
</dbReference>
<dbReference type="Pfam" id="PF02322">
    <property type="entry name" value="Cyt_bd_oxida_II"/>
    <property type="match status" value="1"/>
</dbReference>
<sequence>MAMPRVIPSLIHIRRGRSTMTSLQLLWFILIGVLFSGFFFLEGFDFGVGMLIKSFAKNDAERDVVIRSIGPHWDGNEVWLITAGGAMFASFPMWYATLFSGYYLVLFCILAALIFRGVSFEFRANMETQRWRTFWEWAGTIGSFCAAFLFGMLFTSMIKGMPIDKNGDMTAHFFDYVNLFSIVGGVAIVVLCLVHGLNFIRLKTTGELRERALSWNKVLYPVLFAGEVVFAILLFFFTDFFSKKPMTTTVIVVTLVVFTCLAYWGVLKNHEWLSFIGSGLGLISVVVLIFNGLFPRVMVANNPAYSLLIKNSSNSPYTLHLMTILTFSILPIVLIYFIWSYWVFYKRLASPKQNA</sequence>
<dbReference type="AlphaFoldDB" id="M5B0Z1"/>
<dbReference type="GO" id="GO:0016682">
    <property type="term" value="F:oxidoreductase activity, acting on diphenols and related substances as donors, oxygen as acceptor"/>
    <property type="evidence" value="ECO:0007669"/>
    <property type="project" value="TreeGrafter"/>
</dbReference>
<keyword evidence="8" id="KW-0249">Electron transport</keyword>
<evidence type="ECO:0000256" key="10">
    <source>
        <dbReference type="ARBA" id="ARBA00023004"/>
    </source>
</evidence>
<keyword evidence="10" id="KW-0408">Iron</keyword>
<dbReference type="HOGENOM" id="CLU_049294_0_1_9"/>
<feature type="transmembrane region" description="Helical" evidence="12">
    <location>
        <begin position="279"/>
        <end position="299"/>
    </location>
</feature>
<dbReference type="GO" id="GO:0009055">
    <property type="term" value="F:electron transfer activity"/>
    <property type="evidence" value="ECO:0007669"/>
    <property type="project" value="TreeGrafter"/>
</dbReference>
<comment type="similarity">
    <text evidence="2">Belongs to the cytochrome ubiquinol oxidase subunit 2 family.</text>
</comment>
<gene>
    <name evidence="13" type="ORF">LVISKB_1566</name>
</gene>
<dbReference type="PANTHER" id="PTHR43141:SF5">
    <property type="entry name" value="CYTOCHROME BD-I UBIQUINOL OXIDASE SUBUNIT 2"/>
    <property type="match status" value="1"/>
</dbReference>
<protein>
    <submittedName>
        <fullName evidence="13">Cytochrome d ubiquinol oxidase subunit 2</fullName>
    </submittedName>
</protein>
<keyword evidence="7" id="KW-0479">Metal-binding</keyword>
<feature type="transmembrane region" description="Helical" evidence="12">
    <location>
        <begin position="21"/>
        <end position="41"/>
    </location>
</feature>
<organism evidence="13 14">
    <name type="scientific">Levilactobacillus brevis KB290</name>
    <dbReference type="NCBI Taxonomy" id="1001583"/>
    <lineage>
        <taxon>Bacteria</taxon>
        <taxon>Bacillati</taxon>
        <taxon>Bacillota</taxon>
        <taxon>Bacilli</taxon>
        <taxon>Lactobacillales</taxon>
        <taxon>Lactobacillaceae</taxon>
        <taxon>Levilactobacillus</taxon>
    </lineage>
</organism>
<keyword evidence="11 12" id="KW-0472">Membrane</keyword>
<evidence type="ECO:0000256" key="3">
    <source>
        <dbReference type="ARBA" id="ARBA00022448"/>
    </source>
</evidence>
<feature type="transmembrane region" description="Helical" evidence="12">
    <location>
        <begin position="249"/>
        <end position="267"/>
    </location>
</feature>
<evidence type="ECO:0000256" key="2">
    <source>
        <dbReference type="ARBA" id="ARBA00007543"/>
    </source>
</evidence>
<dbReference type="GO" id="GO:0046872">
    <property type="term" value="F:metal ion binding"/>
    <property type="evidence" value="ECO:0007669"/>
    <property type="project" value="UniProtKB-KW"/>
</dbReference>
<feature type="transmembrane region" description="Helical" evidence="12">
    <location>
        <begin position="176"/>
        <end position="197"/>
    </location>
</feature>
<dbReference type="GO" id="GO:0070069">
    <property type="term" value="C:cytochrome complex"/>
    <property type="evidence" value="ECO:0007669"/>
    <property type="project" value="TreeGrafter"/>
</dbReference>
<keyword evidence="6 12" id="KW-0812">Transmembrane</keyword>
<evidence type="ECO:0000256" key="12">
    <source>
        <dbReference type="SAM" id="Phobius"/>
    </source>
</evidence>
<dbReference type="Proteomes" id="UP000012042">
    <property type="component" value="Chromosome"/>
</dbReference>
<feature type="transmembrane region" description="Helical" evidence="12">
    <location>
        <begin position="93"/>
        <end position="115"/>
    </location>
</feature>
<feature type="transmembrane region" description="Helical" evidence="12">
    <location>
        <begin position="319"/>
        <end position="344"/>
    </location>
</feature>
<evidence type="ECO:0000313" key="13">
    <source>
        <dbReference type="EMBL" id="BAN07201.1"/>
    </source>
</evidence>
<dbReference type="EMBL" id="AP012167">
    <property type="protein sequence ID" value="BAN07201.1"/>
    <property type="molecule type" value="Genomic_DNA"/>
</dbReference>
<evidence type="ECO:0000256" key="11">
    <source>
        <dbReference type="ARBA" id="ARBA00023136"/>
    </source>
</evidence>
<evidence type="ECO:0000256" key="8">
    <source>
        <dbReference type="ARBA" id="ARBA00022982"/>
    </source>
</evidence>